<evidence type="ECO:0000259" key="6">
    <source>
        <dbReference type="Pfam" id="PF02837"/>
    </source>
</evidence>
<dbReference type="InterPro" id="IPR032311">
    <property type="entry name" value="DUF4982"/>
</dbReference>
<dbReference type="InterPro" id="IPR017853">
    <property type="entry name" value="GH"/>
</dbReference>
<evidence type="ECO:0000313" key="9">
    <source>
        <dbReference type="EMBL" id="VGO17565.1"/>
    </source>
</evidence>
<dbReference type="GO" id="GO:0005975">
    <property type="term" value="P:carbohydrate metabolic process"/>
    <property type="evidence" value="ECO:0007669"/>
    <property type="project" value="InterPro"/>
</dbReference>
<keyword evidence="2" id="KW-0378">Hydrolase</keyword>
<accession>A0A6C2UBY3</accession>
<dbReference type="Gene3D" id="3.20.20.80">
    <property type="entry name" value="Glycosidases"/>
    <property type="match status" value="1"/>
</dbReference>
<sequence>MMSMSVNAGRRVEDFNRGWKFNLGNVPEAKAAAFDDSGWRGVKLPHDWSVELSFTNNAGGCTAWLPGGIGWYRKTFMVPAASQGKTVRVDFDGVYNNSDVWINGRHLGHRPYGYTPFSYDLSEHLDYGGENTIVVKADRSRFMDSRWYPGSGIYRNVKLVTLNKVRIKQHGVFITTPEVTSKCAIVQMDVTLENAVDGTVLKTVVIDPAGNQVADGLCEVVPDELTHQVSRITLHVSTPRLWDVDSPNLYKAVSSVLVGGQVVDECETVFGIRSIRYDAEEGFFLNGKNTLLKGVCLHHDGGCVGAAVPDGVWERRLRILKEGGCNAIRTAHNPPSEEFLDLCDRMGFLVQDEIFDEWFNPKDKKNNFELKEEDERTLGYSESYGAWAERDLKAMVLRDRNHPCIIMWSTGNEIEWTYPGYADATGYWLPENKGKIDYYWDEPPYSLVELKQRFLESKERQGKFVLAHQAADLSRWVKELDTSRPVTANLVMPSVSHFSGYADTLDIVGYSYRTVNYDWGHRHYPEKMILGTENWVQWEEWKAVLEKPFIPGIFVWTGINYMGESAEWPKRGNSSGMLDTAGFKRPNWWFFKTFWQESEPMVYIATQPLNDSNYLLENGIVVENPARPRTRKWGWPEVSPRWNHGAGEMTYVELYSNCEETELFLNGRSLGVRELATSEDRLLKWAVPFEAGELKAVGRTDGKETASRTLRTAGRPAAVSAVADRSGLRADGCDVAHLEIQMVDANGIPVRHMDQSVRFTIEGDARNIGVDNGSDRSVQDFQSDVCETHEGRCLMVLQAGDAPGPIQVTVSAEGLASAVVALEQN</sequence>
<dbReference type="SUPFAM" id="SSF51445">
    <property type="entry name" value="(Trans)glycosidases"/>
    <property type="match status" value="1"/>
</dbReference>
<dbReference type="Proteomes" id="UP000366872">
    <property type="component" value="Unassembled WGS sequence"/>
</dbReference>
<dbReference type="InterPro" id="IPR040605">
    <property type="entry name" value="Glyco_hydro2_dom5"/>
</dbReference>
<dbReference type="Pfam" id="PF02836">
    <property type="entry name" value="Glyco_hydro_2_C"/>
    <property type="match status" value="1"/>
</dbReference>
<comment type="similarity">
    <text evidence="1">Belongs to the glycosyl hydrolase 2 family.</text>
</comment>
<dbReference type="RefSeq" id="WP_222847377.1">
    <property type="nucleotide sequence ID" value="NZ_CAAHFG010000004.1"/>
</dbReference>
<organism evidence="9 10">
    <name type="scientific">Pontiella desulfatans</name>
    <dbReference type="NCBI Taxonomy" id="2750659"/>
    <lineage>
        <taxon>Bacteria</taxon>
        <taxon>Pseudomonadati</taxon>
        <taxon>Kiritimatiellota</taxon>
        <taxon>Kiritimatiellia</taxon>
        <taxon>Kiritimatiellales</taxon>
        <taxon>Pontiellaceae</taxon>
        <taxon>Pontiella</taxon>
    </lineage>
</organism>
<dbReference type="PROSITE" id="PS00608">
    <property type="entry name" value="GLYCOSYL_HYDROL_F2_2"/>
    <property type="match status" value="1"/>
</dbReference>
<feature type="domain" description="Glycoside hydrolase family 2" evidence="8">
    <location>
        <begin position="721"/>
        <end position="820"/>
    </location>
</feature>
<name>A0A6C2UBY3_PONDE</name>
<dbReference type="InterPro" id="IPR051913">
    <property type="entry name" value="GH2_Domain-Containing"/>
</dbReference>
<keyword evidence="10" id="KW-1185">Reference proteome</keyword>
<dbReference type="SUPFAM" id="SSF49785">
    <property type="entry name" value="Galactose-binding domain-like"/>
    <property type="match status" value="1"/>
</dbReference>
<dbReference type="Pfam" id="PF18565">
    <property type="entry name" value="Glyco_hydro2_C5"/>
    <property type="match status" value="1"/>
</dbReference>
<dbReference type="InterPro" id="IPR036156">
    <property type="entry name" value="Beta-gal/glucu_dom_sf"/>
</dbReference>
<dbReference type="Pfam" id="PF02837">
    <property type="entry name" value="Glyco_hydro_2_N"/>
    <property type="match status" value="1"/>
</dbReference>
<dbReference type="SUPFAM" id="SSF49303">
    <property type="entry name" value="beta-Galactosidase/glucuronidase domain"/>
    <property type="match status" value="1"/>
</dbReference>
<proteinExistence type="inferred from homology"/>
<dbReference type="EMBL" id="CAAHFG010000004">
    <property type="protein sequence ID" value="VGO17565.1"/>
    <property type="molecule type" value="Genomic_DNA"/>
</dbReference>
<evidence type="ECO:0000256" key="3">
    <source>
        <dbReference type="ARBA" id="ARBA00023295"/>
    </source>
</evidence>
<dbReference type="Pfam" id="PF00703">
    <property type="entry name" value="Glyco_hydro_2"/>
    <property type="match status" value="1"/>
</dbReference>
<evidence type="ECO:0000259" key="5">
    <source>
        <dbReference type="Pfam" id="PF02836"/>
    </source>
</evidence>
<reference evidence="9 10" key="1">
    <citation type="submission" date="2019-04" db="EMBL/GenBank/DDBJ databases">
        <authorList>
            <person name="Van Vliet M D."/>
        </authorList>
    </citation>
    <scope>NUCLEOTIDE SEQUENCE [LARGE SCALE GENOMIC DNA]</scope>
    <source>
        <strain evidence="9 10">F1</strain>
    </source>
</reference>
<dbReference type="InterPro" id="IPR006101">
    <property type="entry name" value="Glyco_hydro_2"/>
</dbReference>
<protein>
    <submittedName>
        <fullName evidence="9">Beta-galactosidase BoGH2A</fullName>
    </submittedName>
</protein>
<feature type="domain" description="DUF4982" evidence="7">
    <location>
        <begin position="647"/>
        <end position="706"/>
    </location>
</feature>
<dbReference type="Gene3D" id="2.60.120.260">
    <property type="entry name" value="Galactose-binding domain-like"/>
    <property type="match status" value="1"/>
</dbReference>
<keyword evidence="3" id="KW-0326">Glycosidase</keyword>
<dbReference type="InterPro" id="IPR013783">
    <property type="entry name" value="Ig-like_fold"/>
</dbReference>
<evidence type="ECO:0000259" key="4">
    <source>
        <dbReference type="Pfam" id="PF00703"/>
    </source>
</evidence>
<feature type="domain" description="Glycosyl hydrolases family 2 sugar binding" evidence="6">
    <location>
        <begin position="68"/>
        <end position="161"/>
    </location>
</feature>
<dbReference type="InterPro" id="IPR006102">
    <property type="entry name" value="Ig-like_GH2"/>
</dbReference>
<dbReference type="Pfam" id="PF16355">
    <property type="entry name" value="DUF4982"/>
    <property type="match status" value="1"/>
</dbReference>
<dbReference type="InterPro" id="IPR006103">
    <property type="entry name" value="Glyco_hydro_2_cat"/>
</dbReference>
<gene>
    <name evidence="9" type="ORF">PDESU_06162</name>
</gene>
<evidence type="ECO:0000256" key="2">
    <source>
        <dbReference type="ARBA" id="ARBA00022801"/>
    </source>
</evidence>
<dbReference type="PANTHER" id="PTHR42732">
    <property type="entry name" value="BETA-GALACTOSIDASE"/>
    <property type="match status" value="1"/>
</dbReference>
<feature type="domain" description="Glycoside hydrolase family 2 immunoglobulin-like beta-sandwich" evidence="4">
    <location>
        <begin position="172"/>
        <end position="273"/>
    </location>
</feature>
<evidence type="ECO:0000259" key="7">
    <source>
        <dbReference type="Pfam" id="PF16355"/>
    </source>
</evidence>
<dbReference type="PANTHER" id="PTHR42732:SF1">
    <property type="entry name" value="BETA-MANNOSIDASE"/>
    <property type="match status" value="1"/>
</dbReference>
<dbReference type="InterPro" id="IPR006104">
    <property type="entry name" value="Glyco_hydro_2_N"/>
</dbReference>
<evidence type="ECO:0000256" key="1">
    <source>
        <dbReference type="ARBA" id="ARBA00007401"/>
    </source>
</evidence>
<dbReference type="InterPro" id="IPR008979">
    <property type="entry name" value="Galactose-bd-like_sf"/>
</dbReference>
<dbReference type="PRINTS" id="PR00132">
    <property type="entry name" value="GLHYDRLASE2"/>
</dbReference>
<dbReference type="AlphaFoldDB" id="A0A6C2UBY3"/>
<feature type="domain" description="Glycoside hydrolase family 2 catalytic" evidence="5">
    <location>
        <begin position="281"/>
        <end position="414"/>
    </location>
</feature>
<dbReference type="InterPro" id="IPR023232">
    <property type="entry name" value="Glyco_hydro_2_AS"/>
</dbReference>
<dbReference type="GO" id="GO:0004553">
    <property type="term" value="F:hydrolase activity, hydrolyzing O-glycosyl compounds"/>
    <property type="evidence" value="ECO:0007669"/>
    <property type="project" value="InterPro"/>
</dbReference>
<dbReference type="Gene3D" id="2.60.40.10">
    <property type="entry name" value="Immunoglobulins"/>
    <property type="match status" value="3"/>
</dbReference>
<evidence type="ECO:0000313" key="10">
    <source>
        <dbReference type="Proteomes" id="UP000366872"/>
    </source>
</evidence>
<evidence type="ECO:0000259" key="8">
    <source>
        <dbReference type="Pfam" id="PF18565"/>
    </source>
</evidence>